<proteinExistence type="predicted"/>
<dbReference type="InterPro" id="IPR015422">
    <property type="entry name" value="PyrdxlP-dep_Trfase_small"/>
</dbReference>
<name>A0ABU5ZZV0_9FLAO</name>
<dbReference type="InterPro" id="IPR015421">
    <property type="entry name" value="PyrdxlP-dep_Trfase_major"/>
</dbReference>
<sequence length="379" mass="42862">MQSQKHLFDLPENVTYLNGAYMSPQLKSVTQIGLKSVTRKARPNEILAEDFFNQVEILKQHFATLINAPHYKNTVSIPSVSYGIANAANNVPISKGDEIILVDEQFPSNVYIWKEITQKKGAIIKVIKPTQQFENRAVLWNEEILQAITKKTAVVSICNVHWADGTLFNLKAIREKTREVNALLVIDGTQSIGALPFSVQEVQPDALICGGYKWLLGPYSTGMAYYGDAFNDGNPIEHSWMNRYNSQDFSGLTTYQDRYQEKAARYAVGEASNFVLTPMLIRAIEQLIEWTPAAIQEYCRGISAGAVKKLRDFGCFIEDDNHRAYHLIGVYFPDHIDVEGLKTRLKQENIIVSFRGNAMRISPNVYNSEEDLERLVAQF</sequence>
<keyword evidence="1" id="KW-0663">Pyridoxal phosphate</keyword>
<evidence type="ECO:0000313" key="4">
    <source>
        <dbReference type="Proteomes" id="UP001327027"/>
    </source>
</evidence>
<dbReference type="Proteomes" id="UP001327027">
    <property type="component" value="Unassembled WGS sequence"/>
</dbReference>
<keyword evidence="3" id="KW-0808">Transferase</keyword>
<dbReference type="EMBL" id="JAYKLX010000008">
    <property type="protein sequence ID" value="MEB3347356.1"/>
    <property type="molecule type" value="Genomic_DNA"/>
</dbReference>
<feature type="domain" description="Aminotransferase class V" evidence="2">
    <location>
        <begin position="47"/>
        <end position="375"/>
    </location>
</feature>
<evidence type="ECO:0000259" key="2">
    <source>
        <dbReference type="Pfam" id="PF00266"/>
    </source>
</evidence>
<dbReference type="RefSeq" id="WP_324181378.1">
    <property type="nucleotide sequence ID" value="NZ_BAABAW010000025.1"/>
</dbReference>
<dbReference type="SUPFAM" id="SSF53383">
    <property type="entry name" value="PLP-dependent transferases"/>
    <property type="match status" value="1"/>
</dbReference>
<protein>
    <submittedName>
        <fullName evidence="3">Aminotransferase class V-fold PLP-dependent enzyme</fullName>
    </submittedName>
</protein>
<dbReference type="PANTHER" id="PTHR43586:SF15">
    <property type="entry name" value="BLR3095 PROTEIN"/>
    <property type="match status" value="1"/>
</dbReference>
<comment type="caution">
    <text evidence="3">The sequence shown here is derived from an EMBL/GenBank/DDBJ whole genome shotgun (WGS) entry which is preliminary data.</text>
</comment>
<organism evidence="3 4">
    <name type="scientific">Aquimarina gracilis</name>
    <dbReference type="NCBI Taxonomy" id="874422"/>
    <lineage>
        <taxon>Bacteria</taxon>
        <taxon>Pseudomonadati</taxon>
        <taxon>Bacteroidota</taxon>
        <taxon>Flavobacteriia</taxon>
        <taxon>Flavobacteriales</taxon>
        <taxon>Flavobacteriaceae</taxon>
        <taxon>Aquimarina</taxon>
    </lineage>
</organism>
<gene>
    <name evidence="3" type="ORF">U6A24_17910</name>
</gene>
<accession>A0ABU5ZZV0</accession>
<evidence type="ECO:0000256" key="1">
    <source>
        <dbReference type="ARBA" id="ARBA00022898"/>
    </source>
</evidence>
<keyword evidence="4" id="KW-1185">Reference proteome</keyword>
<dbReference type="InterPro" id="IPR000192">
    <property type="entry name" value="Aminotrans_V_dom"/>
</dbReference>
<keyword evidence="3" id="KW-0032">Aminotransferase</keyword>
<dbReference type="PANTHER" id="PTHR43586">
    <property type="entry name" value="CYSTEINE DESULFURASE"/>
    <property type="match status" value="1"/>
</dbReference>
<dbReference type="Gene3D" id="3.40.640.10">
    <property type="entry name" value="Type I PLP-dependent aspartate aminotransferase-like (Major domain)"/>
    <property type="match status" value="1"/>
</dbReference>
<reference evidence="3 4" key="1">
    <citation type="journal article" date="2013" name="Int. J. Syst. Evol. Microbiol.">
        <title>Aquimarina gracilis sp. nov., isolated from the gut microflora of a mussel, Mytilus coruscus, and emended description of Aquimarina spongiae.</title>
        <authorList>
            <person name="Park S.C."/>
            <person name="Choe H.N."/>
            <person name="Baik K.S."/>
            <person name="Seong C.N."/>
        </authorList>
    </citation>
    <scope>NUCLEOTIDE SEQUENCE [LARGE SCALE GENOMIC DNA]</scope>
    <source>
        <strain evidence="3 4">PSC32</strain>
    </source>
</reference>
<dbReference type="Gene3D" id="3.90.1150.10">
    <property type="entry name" value="Aspartate Aminotransferase, domain 1"/>
    <property type="match status" value="1"/>
</dbReference>
<evidence type="ECO:0000313" key="3">
    <source>
        <dbReference type="EMBL" id="MEB3347356.1"/>
    </source>
</evidence>
<dbReference type="Pfam" id="PF00266">
    <property type="entry name" value="Aminotran_5"/>
    <property type="match status" value="1"/>
</dbReference>
<dbReference type="InterPro" id="IPR015424">
    <property type="entry name" value="PyrdxlP-dep_Trfase"/>
</dbReference>
<dbReference type="GO" id="GO:0008483">
    <property type="term" value="F:transaminase activity"/>
    <property type="evidence" value="ECO:0007669"/>
    <property type="project" value="UniProtKB-KW"/>
</dbReference>